<feature type="compositionally biased region" description="Gly residues" evidence="2">
    <location>
        <begin position="391"/>
        <end position="411"/>
    </location>
</feature>
<dbReference type="InterPro" id="IPR002223">
    <property type="entry name" value="Kunitz_BPTI"/>
</dbReference>
<dbReference type="CDD" id="cd01472">
    <property type="entry name" value="vWA_collagen"/>
    <property type="match status" value="1"/>
</dbReference>
<feature type="region of interest" description="Disordered" evidence="2">
    <location>
        <begin position="902"/>
        <end position="924"/>
    </location>
</feature>
<name>A0A8C4YYG2_GADMO</name>
<feature type="compositionally biased region" description="Low complexity" evidence="2">
    <location>
        <begin position="625"/>
        <end position="640"/>
    </location>
</feature>
<dbReference type="PROSITE" id="PS50234">
    <property type="entry name" value="VWFA"/>
    <property type="match status" value="2"/>
</dbReference>
<evidence type="ECO:0000259" key="5">
    <source>
        <dbReference type="PROSITE" id="PS50279"/>
    </source>
</evidence>
<dbReference type="PANTHER" id="PTHR24020:SF87">
    <property type="entry name" value="COLLAGEN ALPHA-1(VI) CHAIN-LIKE"/>
    <property type="match status" value="1"/>
</dbReference>
<dbReference type="CDD" id="cd01450">
    <property type="entry name" value="vWFA_subfamily_ECM"/>
    <property type="match status" value="1"/>
</dbReference>
<feature type="region of interest" description="Disordered" evidence="2">
    <location>
        <begin position="501"/>
        <end position="568"/>
    </location>
</feature>
<dbReference type="AlphaFoldDB" id="A0A8C4YYG2"/>
<dbReference type="InterPro" id="IPR050525">
    <property type="entry name" value="ECM_Assembly_Org"/>
</dbReference>
<dbReference type="GO" id="GO:0005604">
    <property type="term" value="C:basement membrane"/>
    <property type="evidence" value="ECO:0007669"/>
    <property type="project" value="UniProtKB-SubCell"/>
</dbReference>
<dbReference type="Gene3D" id="3.40.50.410">
    <property type="entry name" value="von Willebrand factor, type A domain"/>
    <property type="match status" value="2"/>
</dbReference>
<dbReference type="Ensembl" id="ENSGMOT00000003239.2">
    <property type="protein sequence ID" value="ENSGMOP00000003141.2"/>
    <property type="gene ID" value="ENSGMOG00000002940.2"/>
</dbReference>
<feature type="compositionally biased region" description="Gly residues" evidence="2">
    <location>
        <begin position="530"/>
        <end position="544"/>
    </location>
</feature>
<feature type="region of interest" description="Disordered" evidence="2">
    <location>
        <begin position="449"/>
        <end position="469"/>
    </location>
</feature>
<evidence type="ECO:0000256" key="1">
    <source>
        <dbReference type="ARBA" id="ARBA00023157"/>
    </source>
</evidence>
<dbReference type="PRINTS" id="PR00759">
    <property type="entry name" value="BASICPTASE"/>
</dbReference>
<dbReference type="InterPro" id="IPR036465">
    <property type="entry name" value="vWFA_dom_sf"/>
</dbReference>
<dbReference type="GO" id="GO:0007155">
    <property type="term" value="P:cell adhesion"/>
    <property type="evidence" value="ECO:0007669"/>
    <property type="project" value="UniProtKB-KW"/>
</dbReference>
<dbReference type="Proteomes" id="UP000694546">
    <property type="component" value="Chromosome 20"/>
</dbReference>
<dbReference type="InterPro" id="IPR002035">
    <property type="entry name" value="VWF_A"/>
</dbReference>
<dbReference type="SMART" id="SM00327">
    <property type="entry name" value="VWA"/>
    <property type="match status" value="2"/>
</dbReference>
<proteinExistence type="predicted"/>
<dbReference type="GO" id="GO:0005581">
    <property type="term" value="C:collagen trimer"/>
    <property type="evidence" value="ECO:0007669"/>
    <property type="project" value="UniProtKB-KW"/>
</dbReference>
<accession>A0A8C4YYG2</accession>
<feature type="domain" description="VWFA" evidence="4">
    <location>
        <begin position="58"/>
        <end position="241"/>
    </location>
</feature>
<evidence type="ECO:0000259" key="4">
    <source>
        <dbReference type="PROSITE" id="PS50234"/>
    </source>
</evidence>
<evidence type="ECO:0000256" key="3">
    <source>
        <dbReference type="SAM" id="SignalP"/>
    </source>
</evidence>
<feature type="region of interest" description="Disordered" evidence="2">
    <location>
        <begin position="382"/>
        <end position="434"/>
    </location>
</feature>
<protein>
    <submittedName>
        <fullName evidence="6">Collagen, type XXVIII, alpha 2a</fullName>
    </submittedName>
</protein>
<dbReference type="Pfam" id="PF00014">
    <property type="entry name" value="Kunitz_BPTI"/>
    <property type="match status" value="1"/>
</dbReference>
<evidence type="ECO:0000313" key="6">
    <source>
        <dbReference type="Ensembl" id="ENSGMOP00000003141.2"/>
    </source>
</evidence>
<keyword evidence="3" id="KW-0732">Signal</keyword>
<dbReference type="Gene3D" id="4.10.410.10">
    <property type="entry name" value="Pancreatic trypsin inhibitor Kunitz domain"/>
    <property type="match status" value="1"/>
</dbReference>
<reference evidence="6" key="2">
    <citation type="submission" date="2025-09" db="UniProtKB">
        <authorList>
            <consortium name="Ensembl"/>
        </authorList>
    </citation>
    <scope>IDENTIFICATION</scope>
</reference>
<evidence type="ECO:0000313" key="7">
    <source>
        <dbReference type="Proteomes" id="UP000694546"/>
    </source>
</evidence>
<feature type="compositionally biased region" description="Low complexity" evidence="2">
    <location>
        <begin position="412"/>
        <end position="423"/>
    </location>
</feature>
<keyword evidence="1" id="KW-1015">Disulfide bond</keyword>
<organism evidence="6 7">
    <name type="scientific">Gadus morhua</name>
    <name type="common">Atlantic cod</name>
    <dbReference type="NCBI Taxonomy" id="8049"/>
    <lineage>
        <taxon>Eukaryota</taxon>
        <taxon>Metazoa</taxon>
        <taxon>Chordata</taxon>
        <taxon>Craniata</taxon>
        <taxon>Vertebrata</taxon>
        <taxon>Euteleostomi</taxon>
        <taxon>Actinopterygii</taxon>
        <taxon>Neopterygii</taxon>
        <taxon>Teleostei</taxon>
        <taxon>Neoteleostei</taxon>
        <taxon>Acanthomorphata</taxon>
        <taxon>Zeiogadaria</taxon>
        <taxon>Gadariae</taxon>
        <taxon>Gadiformes</taxon>
        <taxon>Gadoidei</taxon>
        <taxon>Gadidae</taxon>
        <taxon>Gadus</taxon>
    </lineage>
</organism>
<feature type="domain" description="VWFA" evidence="4">
    <location>
        <begin position="683"/>
        <end position="867"/>
    </location>
</feature>
<dbReference type="Pfam" id="PF00092">
    <property type="entry name" value="VWA"/>
    <property type="match status" value="2"/>
</dbReference>
<reference evidence="6" key="1">
    <citation type="submission" date="2025-08" db="UniProtKB">
        <authorList>
            <consortium name="Ensembl"/>
        </authorList>
    </citation>
    <scope>IDENTIFICATION</scope>
</reference>
<keyword evidence="7" id="KW-1185">Reference proteome</keyword>
<dbReference type="GO" id="GO:0004867">
    <property type="term" value="F:serine-type endopeptidase inhibitor activity"/>
    <property type="evidence" value="ECO:0007669"/>
    <property type="project" value="UniProtKB-KW"/>
</dbReference>
<dbReference type="OMA" id="YSIHWYY"/>
<dbReference type="PRINTS" id="PR00453">
    <property type="entry name" value="VWFADOMAIN"/>
</dbReference>
<dbReference type="PROSITE" id="PS50279">
    <property type="entry name" value="BPTI_KUNITZ_2"/>
    <property type="match status" value="1"/>
</dbReference>
<dbReference type="PANTHER" id="PTHR24020">
    <property type="entry name" value="COLLAGEN ALPHA"/>
    <property type="match status" value="1"/>
</dbReference>
<feature type="region of interest" description="Disordered" evidence="2">
    <location>
        <begin position="277"/>
        <end position="346"/>
    </location>
</feature>
<feature type="domain" description="BPTI/Kunitz inhibitor" evidence="5">
    <location>
        <begin position="1004"/>
        <end position="1054"/>
    </location>
</feature>
<dbReference type="SUPFAM" id="SSF57362">
    <property type="entry name" value="BPTI-like"/>
    <property type="match status" value="1"/>
</dbReference>
<dbReference type="SUPFAM" id="SSF53300">
    <property type="entry name" value="vWA-like"/>
    <property type="match status" value="2"/>
</dbReference>
<feature type="compositionally biased region" description="Gly residues" evidence="2">
    <location>
        <begin position="902"/>
        <end position="916"/>
    </location>
</feature>
<dbReference type="SMART" id="SM00131">
    <property type="entry name" value="KU"/>
    <property type="match status" value="1"/>
</dbReference>
<dbReference type="GeneTree" id="ENSGT00940000163195"/>
<feature type="chain" id="PRO_5046489326" evidence="3">
    <location>
        <begin position="23"/>
        <end position="1063"/>
    </location>
</feature>
<evidence type="ECO:0000256" key="2">
    <source>
        <dbReference type="SAM" id="MobiDB-lite"/>
    </source>
</evidence>
<dbReference type="InterPro" id="IPR036880">
    <property type="entry name" value="Kunitz_BPTI_sf"/>
</dbReference>
<feature type="region of interest" description="Disordered" evidence="2">
    <location>
        <begin position="581"/>
        <end position="663"/>
    </location>
</feature>
<sequence>GVVMCHTGIWAVLLMALTSALAQEYFEDREVKRKSKDFSHSKSLHDGEASVDEDCGLELSFLLDSSESAKENHEQEKSFAMDVVDRLQGLRLQSGRALSTRVALLQYSSHVITEQTFKQWRGAEDFRARITPIVYIGHGTYTTYAITNMTQIYLDESSAKGSVKVAMLLTDGLSHPRNPDIFSAVADAKNQGVRFFTLGITRTANEPANVAQLRLLASAPVSRYLHNLQDADVMDKVLRVIVSTAPPCPLAQICACDKGERGPAGPAVVRLSVRWQGERGPSGPPGVQGETGVGLAGPKGDIGYQGRAGPTGPPGMGEPGVSGPQGPQGAQGERGPHGEGLPGSKVRSRVLAETKKLPKTIDFSNLNINILFAECIFQGDQGFPGEQGSTGERGFGEPGTKGDPGSGGLAGLPGLPGEDGAPGQKVIPHSEPIPTVPPGISLLGDQGTRGIRGLHGPPGMSGPSGPKGPGRCIIPSGCDGTHPNRNNRNNVFPFLGRHFQGDLGPSGPSGPVGETGHGLPGPKGDRGHIGLPGYGGPKGEGFPGPMGPPGLPGLSGEQGPEGVGIQGPKVGTTLMCSFYTASGLTGRPGPSGPSGPPGEGIQGPKGDPGSQGVTGPRGTAGVGHSGPKVGGSVSSGTLSVAPGVGRPRSPGRERAEGGDGGSGRPWHPWRVCCGVKCKERPMELVFVIDSSESVGPENFEIIKDFVTRLVDRTTVGRNATRIGLVLYSLDVHLEFHLARHATKQEVKQAIRKMPYMGEGTYTGTAIRKATQEAFYSARNGVRKVAIVITDGQTDRREPVKLDLAVREAHAANIEMYALGIVNSSDPTQADFLQELNLIASDPDTEHMYLIDDFNTLPALESQLVSQFCEDETGALIYNRVTNGYGNGNGNGNGNGHYGNGHNGNGNNGYGNNGHGNNGNSLYHVEEDDGEDLDLKTHLRGIKTLTVVNKSTSVSPDVQHTTSAYIKCQDVQHTKSVSIKVDTCHMTHLTVVLVRSVSTSVSASCSQPLSQGTCRDYTILWYYDKQANSCAQFWYGGCGGNDNRHATEEECKKTCVVSWIGTHL</sequence>
<feature type="signal peptide" evidence="3">
    <location>
        <begin position="1"/>
        <end position="22"/>
    </location>
</feature>